<gene>
    <name evidence="2" type="ORF">FGO68_gene269</name>
</gene>
<keyword evidence="1" id="KW-1133">Transmembrane helix</keyword>
<keyword evidence="3" id="KW-1185">Reference proteome</keyword>
<evidence type="ECO:0000256" key="1">
    <source>
        <dbReference type="SAM" id="Phobius"/>
    </source>
</evidence>
<dbReference type="EMBL" id="RRYP01002148">
    <property type="protein sequence ID" value="TNV85101.1"/>
    <property type="molecule type" value="Genomic_DNA"/>
</dbReference>
<keyword evidence="1" id="KW-0812">Transmembrane</keyword>
<dbReference type="Proteomes" id="UP000785679">
    <property type="component" value="Unassembled WGS sequence"/>
</dbReference>
<protein>
    <submittedName>
        <fullName evidence="2">Uncharacterized protein</fullName>
    </submittedName>
</protein>
<comment type="caution">
    <text evidence="2">The sequence shown here is derived from an EMBL/GenBank/DDBJ whole genome shotgun (WGS) entry which is preliminary data.</text>
</comment>
<reference evidence="2" key="1">
    <citation type="submission" date="2019-06" db="EMBL/GenBank/DDBJ databases">
        <authorList>
            <person name="Zheng W."/>
        </authorList>
    </citation>
    <scope>NUCLEOTIDE SEQUENCE</scope>
    <source>
        <strain evidence="2">QDHG01</strain>
    </source>
</reference>
<evidence type="ECO:0000313" key="3">
    <source>
        <dbReference type="Proteomes" id="UP000785679"/>
    </source>
</evidence>
<proteinExistence type="predicted"/>
<accession>A0A8J8T893</accession>
<sequence>MHNTFAILQTIHAVSFTNILSVNLSILLLKILTEANIDIDNKDQKDYLDRILFIERLNTVSFGSYKVNLLAEALQFKRKFAQLRS</sequence>
<keyword evidence="1" id="KW-0472">Membrane</keyword>
<dbReference type="AlphaFoldDB" id="A0A8J8T893"/>
<name>A0A8J8T893_HALGN</name>
<feature type="transmembrane region" description="Helical" evidence="1">
    <location>
        <begin position="6"/>
        <end position="29"/>
    </location>
</feature>
<evidence type="ECO:0000313" key="2">
    <source>
        <dbReference type="EMBL" id="TNV85101.1"/>
    </source>
</evidence>
<organism evidence="2 3">
    <name type="scientific">Halteria grandinella</name>
    <dbReference type="NCBI Taxonomy" id="5974"/>
    <lineage>
        <taxon>Eukaryota</taxon>
        <taxon>Sar</taxon>
        <taxon>Alveolata</taxon>
        <taxon>Ciliophora</taxon>
        <taxon>Intramacronucleata</taxon>
        <taxon>Spirotrichea</taxon>
        <taxon>Stichotrichia</taxon>
        <taxon>Sporadotrichida</taxon>
        <taxon>Halteriidae</taxon>
        <taxon>Halteria</taxon>
    </lineage>
</organism>